<evidence type="ECO:0000256" key="1">
    <source>
        <dbReference type="ARBA" id="ARBA00001554"/>
    </source>
</evidence>
<dbReference type="EMBL" id="JAUFRC010000001">
    <property type="protein sequence ID" value="MDN3713406.1"/>
    <property type="molecule type" value="Genomic_DNA"/>
</dbReference>
<gene>
    <name evidence="5" type="ORF">QWZ10_19755</name>
</gene>
<evidence type="ECO:0000256" key="3">
    <source>
        <dbReference type="ARBA" id="ARBA00013252"/>
    </source>
</evidence>
<evidence type="ECO:0000256" key="4">
    <source>
        <dbReference type="ARBA" id="ARBA00023239"/>
    </source>
</evidence>
<dbReference type="Proteomes" id="UP001243846">
    <property type="component" value="Unassembled WGS sequence"/>
</dbReference>
<evidence type="ECO:0000313" key="6">
    <source>
        <dbReference type="Proteomes" id="UP001243846"/>
    </source>
</evidence>
<dbReference type="InterPro" id="IPR036428">
    <property type="entry name" value="PCD_sf"/>
</dbReference>
<protein>
    <recommendedName>
        <fullName evidence="3">4a-hydroxytetrahydrobiopterin dehydratase</fullName>
        <ecNumber evidence="3">4.2.1.96</ecNumber>
    </recommendedName>
</protein>
<dbReference type="GO" id="GO:0008124">
    <property type="term" value="F:4-alpha-hydroxytetrahydrobiopterin dehydratase activity"/>
    <property type="evidence" value="ECO:0007669"/>
    <property type="project" value="UniProtKB-EC"/>
</dbReference>
<comment type="caution">
    <text evidence="5">The sequence shown here is derived from an EMBL/GenBank/DDBJ whole genome shotgun (WGS) entry which is preliminary data.</text>
</comment>
<reference evidence="6" key="1">
    <citation type="journal article" date="2019" name="Int. J. Syst. Evol. Microbiol.">
        <title>The Global Catalogue of Microorganisms (GCM) 10K type strain sequencing project: providing services to taxonomists for standard genome sequencing and annotation.</title>
        <authorList>
            <consortium name="The Broad Institute Genomics Platform"/>
            <consortium name="The Broad Institute Genome Sequencing Center for Infectious Disease"/>
            <person name="Wu L."/>
            <person name="Ma J."/>
        </authorList>
    </citation>
    <scope>NUCLEOTIDE SEQUENCE [LARGE SCALE GENOMIC DNA]</scope>
    <source>
        <strain evidence="6">CECT 8482</strain>
    </source>
</reference>
<keyword evidence="6" id="KW-1185">Reference proteome</keyword>
<dbReference type="InterPro" id="IPR001533">
    <property type="entry name" value="Pterin_deHydtase"/>
</dbReference>
<organism evidence="5 6">
    <name type="scientific">Paracoccus cavernae</name>
    <dbReference type="NCBI Taxonomy" id="1571207"/>
    <lineage>
        <taxon>Bacteria</taxon>
        <taxon>Pseudomonadati</taxon>
        <taxon>Pseudomonadota</taxon>
        <taxon>Alphaproteobacteria</taxon>
        <taxon>Rhodobacterales</taxon>
        <taxon>Paracoccaceae</taxon>
        <taxon>Paracoccus</taxon>
    </lineage>
</organism>
<dbReference type="EC" id="4.2.1.96" evidence="3"/>
<dbReference type="Gene3D" id="3.30.1360.20">
    <property type="entry name" value="Transcriptional coactivator/pterin dehydratase"/>
    <property type="match status" value="1"/>
</dbReference>
<dbReference type="SUPFAM" id="SSF55248">
    <property type="entry name" value="PCD-like"/>
    <property type="match status" value="1"/>
</dbReference>
<name>A0ABT8DBY3_9RHOB</name>
<comment type="similarity">
    <text evidence="2">Belongs to the pterin-4-alpha-carbinolamine dehydratase family.</text>
</comment>
<evidence type="ECO:0000313" key="5">
    <source>
        <dbReference type="EMBL" id="MDN3713406.1"/>
    </source>
</evidence>
<evidence type="ECO:0000256" key="2">
    <source>
        <dbReference type="ARBA" id="ARBA00006472"/>
    </source>
</evidence>
<accession>A0ABT8DBY3</accession>
<keyword evidence="4 5" id="KW-0456">Lyase</keyword>
<proteinExistence type="inferred from homology"/>
<sequence>MAFSRYRPWLLAGSSMVRLFWRRRRWRGLAALEGWSLIEEGRAIGRRLDTKSFLRAQALAMVAGGIADLANHHPDISYGWGYCSLRFTTHSAGGVTMNDLICAARVNAAIG</sequence>
<dbReference type="Pfam" id="PF01329">
    <property type="entry name" value="Pterin_4a"/>
    <property type="match status" value="1"/>
</dbReference>
<comment type="catalytic activity">
    <reaction evidence="1">
        <text>(4aS,6R)-4a-hydroxy-L-erythro-5,6,7,8-tetrahydrobiopterin = (6R)-L-erythro-6,7-dihydrobiopterin + H2O</text>
        <dbReference type="Rhea" id="RHEA:11920"/>
        <dbReference type="ChEBI" id="CHEBI:15377"/>
        <dbReference type="ChEBI" id="CHEBI:15642"/>
        <dbReference type="ChEBI" id="CHEBI:43120"/>
        <dbReference type="EC" id="4.2.1.96"/>
    </reaction>
</comment>